<dbReference type="InterPro" id="IPR012902">
    <property type="entry name" value="N_methyl_site"/>
</dbReference>
<keyword evidence="3" id="KW-1185">Reference proteome</keyword>
<comment type="caution">
    <text evidence="2">The sequence shown here is derived from an EMBL/GenBank/DDBJ whole genome shotgun (WGS) entry which is preliminary data.</text>
</comment>
<dbReference type="OrthoDB" id="5296662at2"/>
<gene>
    <name evidence="2" type="ORF">DFR28_10140</name>
</gene>
<keyword evidence="1" id="KW-0812">Transmembrane</keyword>
<dbReference type="GO" id="GO:0043683">
    <property type="term" value="P:type IV pilus assembly"/>
    <property type="evidence" value="ECO:0007669"/>
    <property type="project" value="InterPro"/>
</dbReference>
<dbReference type="AlphaFoldDB" id="A0A395JSX3"/>
<feature type="transmembrane region" description="Helical" evidence="1">
    <location>
        <begin position="20"/>
        <end position="45"/>
    </location>
</feature>
<evidence type="ECO:0000313" key="3">
    <source>
        <dbReference type="Proteomes" id="UP000253083"/>
    </source>
</evidence>
<dbReference type="InterPro" id="IPR032092">
    <property type="entry name" value="PilW"/>
</dbReference>
<evidence type="ECO:0000256" key="1">
    <source>
        <dbReference type="SAM" id="Phobius"/>
    </source>
</evidence>
<dbReference type="PROSITE" id="PS00409">
    <property type="entry name" value="PROKAR_NTER_METHYL"/>
    <property type="match status" value="1"/>
</dbReference>
<dbReference type="Pfam" id="PF07963">
    <property type="entry name" value="N_methyl"/>
    <property type="match status" value="1"/>
</dbReference>
<sequence length="286" mass="31258">MSTFKTEAHTVKPFVRANSGFTLVELLVGLFLSLFIGGMALTYMVSSSRTFRIQTGDSISQENARFALEIISQNLRLAGINPSNSFANKLDVVYNGDNCPANESSISNGDSQGCTVDELANNSDRIAVDFIADSSFTGCNFAAVTVPLGIEKRYANVFWTADLDNDGVRSLYCQTYNITDSQIEGPAAPLIDGVDRLQAQYGVDNDQDDVIDRYQSYTNLTPAFSSRVKSIRFALLVGSGVDLDAGANTEDNIERKYQLLDGPEISITDRVKREIYSTTVMLPNGM</sequence>
<protein>
    <submittedName>
        <fullName evidence="2">Pilin/secretion family protein with methylation motif</fullName>
    </submittedName>
</protein>
<accession>A0A395JSX3</accession>
<organism evidence="2 3">
    <name type="scientific">Arenicella xantha</name>
    <dbReference type="NCBI Taxonomy" id="644221"/>
    <lineage>
        <taxon>Bacteria</taxon>
        <taxon>Pseudomonadati</taxon>
        <taxon>Pseudomonadota</taxon>
        <taxon>Gammaproteobacteria</taxon>
        <taxon>Arenicellales</taxon>
        <taxon>Arenicellaceae</taxon>
        <taxon>Arenicella</taxon>
    </lineage>
</organism>
<evidence type="ECO:0000313" key="2">
    <source>
        <dbReference type="EMBL" id="RBP52658.1"/>
    </source>
</evidence>
<dbReference type="RefSeq" id="WP_113952290.1">
    <property type="nucleotide sequence ID" value="NZ_QNRT01000001.1"/>
</dbReference>
<dbReference type="InParanoid" id="A0A395JSX3"/>
<dbReference type="Proteomes" id="UP000253083">
    <property type="component" value="Unassembled WGS sequence"/>
</dbReference>
<dbReference type="EMBL" id="QNRT01000001">
    <property type="protein sequence ID" value="RBP52658.1"/>
    <property type="molecule type" value="Genomic_DNA"/>
</dbReference>
<reference evidence="2 3" key="1">
    <citation type="submission" date="2018-06" db="EMBL/GenBank/DDBJ databases">
        <title>Genomic Encyclopedia of Type Strains, Phase IV (KMG-IV): sequencing the most valuable type-strain genomes for metagenomic binning, comparative biology and taxonomic classification.</title>
        <authorList>
            <person name="Goeker M."/>
        </authorList>
    </citation>
    <scope>NUCLEOTIDE SEQUENCE [LARGE SCALE GENOMIC DNA]</scope>
    <source>
        <strain evidence="2 3">DSM 24032</strain>
    </source>
</reference>
<keyword evidence="1" id="KW-1133">Transmembrane helix</keyword>
<dbReference type="Pfam" id="PF16074">
    <property type="entry name" value="PilW"/>
    <property type="match status" value="1"/>
</dbReference>
<keyword evidence="1" id="KW-0472">Membrane</keyword>
<proteinExistence type="predicted"/>
<name>A0A395JSX3_9GAMM</name>